<feature type="repeat" description="LDL-receptor class B" evidence="15">
    <location>
        <begin position="723"/>
        <end position="769"/>
    </location>
</feature>
<dbReference type="FunFam" id="2.10.25.10:FF:000009">
    <property type="entry name" value="Low-density lipoprotein receptor isoform 1"/>
    <property type="match status" value="1"/>
</dbReference>
<dbReference type="InterPro" id="IPR000033">
    <property type="entry name" value="LDLR_classB_rpt"/>
</dbReference>
<feature type="disulfide bond" evidence="14">
    <location>
        <begin position="2760"/>
        <end position="2775"/>
    </location>
</feature>
<evidence type="ECO:0000256" key="6">
    <source>
        <dbReference type="ARBA" id="ARBA00022729"/>
    </source>
</evidence>
<protein>
    <submittedName>
        <fullName evidence="18">Prolow-density lipoprotein receptor-related protein 1</fullName>
    </submittedName>
</protein>
<feature type="disulfide bond" evidence="14">
    <location>
        <begin position="3325"/>
        <end position="3343"/>
    </location>
</feature>
<dbReference type="CDD" id="cd00054">
    <property type="entry name" value="EGF_CA"/>
    <property type="match status" value="1"/>
</dbReference>
<dbReference type="SUPFAM" id="SSF57196">
    <property type="entry name" value="EGF/Laminin"/>
    <property type="match status" value="2"/>
</dbReference>
<evidence type="ECO:0000256" key="10">
    <source>
        <dbReference type="ARBA" id="ARBA00023136"/>
    </source>
</evidence>
<dbReference type="InterPro" id="IPR036055">
    <property type="entry name" value="LDL_receptor-like_sf"/>
</dbReference>
<keyword evidence="10" id="KW-0472">Membrane</keyword>
<dbReference type="PROSITE" id="PS51120">
    <property type="entry name" value="LDLRB"/>
    <property type="match status" value="15"/>
</dbReference>
<comment type="subcellular location">
    <subcellularLocation>
        <location evidence="1">Cell membrane</location>
        <topology evidence="1">Single-pass type I membrane protein</topology>
    </subcellularLocation>
</comment>
<comment type="caution">
    <text evidence="18">The sequence shown here is derived from an EMBL/GenBank/DDBJ whole genome shotgun (WGS) entry which is preliminary data.</text>
</comment>
<feature type="disulfide bond" evidence="14">
    <location>
        <begin position="3368"/>
        <end position="3386"/>
    </location>
</feature>
<feature type="disulfide bond" evidence="14">
    <location>
        <begin position="2662"/>
        <end position="2677"/>
    </location>
</feature>
<sequence>MLGRDRILSQSGILSPQPKSPKRSYSNQSCTPKLLYFQHSLGPDVIHTFVILLLSASLIGCTGDDSIIKPVDLNPINTLKVTTCSPNQFLCNDQLKCIDKSQECDMSIECLDASDEHANCAQIPCKNGTFQCALSKRCIPSGHEEHVCQPNFFKCQDGITCIKLVDVCNGLPECPDGSDEDEFCRSTTLCHVATHCKYGCRPTSSGPVCYCPTGKQFNGTDCVDSNECSITGACDQICTPGKKGKKQCECVPGYEKMGSHCKAINNPSDAETLLLYQDATDIKWVSLNGSEVSSHKQYSSPIHSGILGVDFDHLMNTVCWINHENTSSVMRCANSTDLSKFWDKPQPYLYSFKDVYKVAFDWISQNYYFVDDAREIIFVCRKDLDICRSVIDTDLSKPRGLAIDPTAGYMFFTVWGSSRAGLDRALLDGSERQSLVTTKIVYPNGITLDLPTKHIYWVDKFLDSVERIDYDGNNRRTIYRGIQHLQDITVFENNLYLVSWQQNKIISLKKFETVSNKTLKQNDKKILGIQVYHRQRQPRAKHPCLTTHKCEEFCFPMWHDSTGVPKCGCREGSILHSDGKRCSVSEKSTFVIYTKQKTGIIKSFSLRDNMDKTADIIVPVVNRSQHSAFDFDAAASTLYYFDRENYQIMRKGLASTREEVFVDKDVSIVEGMAVDWMGHNLFWTDENLNTIYVASLRKPEYKKLLVHANLTSPKSIVVDPKQGYVYWSNFAKSHERDGSIERMWMDGTNRQRLVTGLGWPIGLTMDYENGLLYYSDALEYTLERIRVGGTVLEKEILFTANKTTQGHPNDLAFFNGSIYMSVNGEIRKAAVQSNKMKTPLVWETVRSHDIAKIKVFDGSLQGGTNKCSVDHGCPQLCLAVPDSQRSVCACQDGYDMSSNGQSCIKMTNYVHPLACDAAEFECKSFPKCINSALLCDLNDDCMDGSDEDSSPDGKCDTTTGPRGKPDCVNGKDENPMLCSNASRDCLEHEVMCRVSKRCIPKSWNCDGDTKCIDPKKKCDGQCDCSDAFDELDDCKGPTPQCARGYQEFRCESELAFLLSPEDCRNISCGAHTFRCHDGTQCIPKAMKCDSISDCTDESDEASCPTKTVDPVQECGPEIVSNCSHSCRITPEGHICTCPENKHLSQTDKSTCIDDHPCDQWGTCSQACKKIGKRHECFCLPEYALKDDNVTCKSIHADTPYLVFSNRHELREINLHNPSSFNSLISNLRNSIALDFYHQDKTYQIFWTDVVDDRIYKGSLNGGSLINIDIVIQTGLATAEGLAVDWIGENLYWVESNLDQIEVAKLNGSFRKTLISGEMFSPRSIALDPQIGVLFWTDWEADAPRIERASMSGEYRSIVFKVGQMGEGAWPNGLTLDYTKNRIYWVDARLDSIHTIKYDGSDFRTILSNHEALSHPFAISVFESNLYWTDWRSNSVMRANKFTGGNVTTIQKTYTQPFDVKIFHPSRQPRNIKNPCGGNNGGCSHLCLLNINQTFACGCPHLMALGPDNRTCIPNEKMLLFSRLNEIRAVYVDKPYYHAAPPISYPLLVSPANLHFVAKYKQIYWCDAQSGETKRANISSPSIDTLIDGAAGKPLAIGVDWISDLIFIAVQNPFRNSISVTNLRGEYYTTIVYGKQDLKNINSIAVNPHKAQIYWPEGNSKSQFSIQMAQMDGSKRSAIVNSRDNNLLEHPVSLSYDFSSDRLYWVNYNTENIQYYDFQTSRTHVIKFGNLKPNVITVYKNSIYFASEKQDAILIGDKTLGDKYEYVRNNTENIYSIRVYDPEEQNGTNPCAVNKGGCQHLCLPVSSSKRVCKCALGMDTVIVYVDSSGIKGVSTEVKSNDDLLVPIPLVSFATDIDVDENNEYLYWLDSDKGRISRIKRDGTGRETVLKDLEAAIGLAIDWNAGNMYWANPKDSMIEVAHVNGSSHYVLITDDLDKPMSLAVDPAKGFLFWSDIAKGVIERSHLDGSNRKIVVNSEPMRVADIALDMENERIYWCDSANDKIESATYDGGSRTKVLSVDSKSHLHSPLIDKGILYWIDMGHQGGSIMSAPVENIDQAAAVAIKDNLGVTMKDLGVFSTQRQKGRNPCGKNNGGCQDLCLYNVSSIETIHISEEFSPNAPYPAITSSEHIRNAIGLAFDFKNQKMFYSDVQLGTVNSVFFNGSNFSVIAEKQGSVEGLYYEAAHSDLYWTCSNDASINRINPYSTTAKVEKILKLSSNDKPRGIAVDPCDSRMYWTNWDMNKPSIQRAYMSGYSVESIITTDIRMPNGLTLDHGAKKLYWVDARLDKIERCELDGTGRKIIASEKPKHAFSIAVLGNYIYWSDWVLHSVMRADKYNGENVQTLRKDILKPMGIVAVSRQEEDCMKDPCHILNGGCAEICYIDEYGKAACKCNTGKMLQENGRCVSEPKNRANCTANEFRCSSGSCIDYELTCDTISHCPNSDDELDKYCATRKCKDGFFQCPSNRCIQNSKRCNGYALMQFMFYEMNCGKVECPKNISELSVHTEFYQCPFTTACIHKSWECDGANDCWDNSDEKNCTEDGRSKSKKECHPNSFSCGDGSCILRAWVCDMDAGSHDCSDGSDEGERCTDKPCDNEKQFKCNNTGRCIPKEYVCDGDEDCQGGEDENPPEGCANITTSSNVLGVCSPHQFQCKNGICLSPEWVCDQEKDCQDGEDEESCPQNEKCDENNSDGQPCAPVTCEPNQFKCNNGRCISSNRKCNGMNDCGDLSDEGLTLCGKDKYCTADSEFLCKNNVCVNESLLCNGQNDCGDSSDEIGCGINECDSPQSELKVCQHTCIDKKVGYQCKCWTGFKPNPNNPNLCMDINECDERACSQICKNSLGSYKCSCLPNYILKEDGHTCKANSSEPVKLLLSNQYYVRMVDNHGIITLLAQNLTNAVALDYDWEGGCLYFSDVTAFGSSIKRLCIPSKNSSDIRSEGQLHEETLHHITVQSPDGLAVDWIGKNLYWCDKGTDTIEVSRLDGSFRKVLIHDRLQEPRGIALDPLHGQLFWTDWGDEPYIGRAGMDGSNFKILISENLGWPNALTISHETNELFWADAKEDYVAVANLNGGNRKTIHSRGMYNYVHNPSAKVHHIFAITTFEDTIWWSDWETKSVERCHKYTGQNESRVTTTIHRPMDVKVFHPFRQPPRNPNPCENRGGCQTLCLLSPSGGAVCACPENFILTENQRNCTNNCTSSQFECKSTLKCIPSWWVCDGQRDCSLSDDSDEPSTCPPFNCTPGQYQCRLSGECIHPASICDSKSDCSDGSDEKNCDKHTCFGTQFKCEGNGTVKSFCLPQNQRCDGKIDCPSGQDESNCQSKTCPANQFTCNNKKCIQPEWTCDLEDDCGDGSDEAPYINCTQRSCDTNNKFRCRSGKCVPSSWRCDGEKDCHEGEDEPEACSNPEEHPCEPTYFRCNNHRCIPSRWRCKIS</sequence>
<keyword evidence="4" id="KW-0254">Endocytosis</keyword>
<dbReference type="CDD" id="cd00112">
    <property type="entry name" value="LDLa"/>
    <property type="match status" value="18"/>
</dbReference>
<feature type="disulfide bond" evidence="14">
    <location>
        <begin position="2705"/>
        <end position="2723"/>
    </location>
</feature>
<dbReference type="OMA" id="WNLNHGA"/>
<keyword evidence="11 14" id="KW-1015">Disulfide bond</keyword>
<feature type="repeat" description="LDL-receptor class B" evidence="15">
    <location>
        <begin position="1242"/>
        <end position="1287"/>
    </location>
</feature>
<dbReference type="PANTHER" id="PTHR22722:SF5">
    <property type="entry name" value="LOW-DENSITY LIPOPROTEIN RECEPTOR-RELATED PROTEIN 1B"/>
    <property type="match status" value="1"/>
</dbReference>
<dbReference type="PRINTS" id="PR00261">
    <property type="entry name" value="LDLRECEPTOR"/>
</dbReference>
<dbReference type="FunFam" id="2.120.10.30:FF:000008">
    <property type="entry name" value="Low-density lipoprotein receptor-related protein 4"/>
    <property type="match status" value="1"/>
</dbReference>
<feature type="disulfide bond" evidence="14">
    <location>
        <begin position="2419"/>
        <end position="2437"/>
    </location>
</feature>
<reference evidence="18 19" key="1">
    <citation type="journal article" date="2016" name="Genome Biol. Evol.">
        <title>Gene Family Evolution Reflects Adaptation to Soil Environmental Stressors in the Genome of the Collembolan Orchesella cincta.</title>
        <authorList>
            <person name="Faddeeva-Vakhrusheva A."/>
            <person name="Derks M.F."/>
            <person name="Anvar S.Y."/>
            <person name="Agamennone V."/>
            <person name="Suring W."/>
            <person name="Smit S."/>
            <person name="van Straalen N.M."/>
            <person name="Roelofs D."/>
        </authorList>
    </citation>
    <scope>NUCLEOTIDE SEQUENCE [LARGE SCALE GENOMIC DNA]</scope>
    <source>
        <tissue evidence="18">Mixed pool</tissue>
    </source>
</reference>
<dbReference type="Proteomes" id="UP000094527">
    <property type="component" value="Unassembled WGS sequence"/>
</dbReference>
<dbReference type="InterPro" id="IPR049883">
    <property type="entry name" value="NOTCH1_EGF-like"/>
</dbReference>
<evidence type="ECO:0000256" key="3">
    <source>
        <dbReference type="ARBA" id="ARBA00022536"/>
    </source>
</evidence>
<keyword evidence="19" id="KW-1185">Reference proteome</keyword>
<evidence type="ECO:0000256" key="9">
    <source>
        <dbReference type="ARBA" id="ARBA00022989"/>
    </source>
</evidence>
<dbReference type="InterPro" id="IPR000742">
    <property type="entry name" value="EGF"/>
</dbReference>
<evidence type="ECO:0000256" key="2">
    <source>
        <dbReference type="ARBA" id="ARBA00022475"/>
    </source>
</evidence>
<dbReference type="InterPro" id="IPR051221">
    <property type="entry name" value="LDLR-related"/>
</dbReference>
<dbReference type="OrthoDB" id="21182at2759"/>
<dbReference type="PROSITE" id="PS00010">
    <property type="entry name" value="ASX_HYDROXYL"/>
    <property type="match status" value="1"/>
</dbReference>
<keyword evidence="3" id="KW-0245">EGF-like domain</keyword>
<dbReference type="InterPro" id="IPR002172">
    <property type="entry name" value="LDrepeatLR_classA_rpt"/>
</dbReference>
<dbReference type="SMART" id="SM00192">
    <property type="entry name" value="LDLa"/>
    <property type="match status" value="18"/>
</dbReference>
<feature type="disulfide bond" evidence="14">
    <location>
        <begin position="2698"/>
        <end position="2710"/>
    </location>
</feature>
<organism evidence="18 19">
    <name type="scientific">Orchesella cincta</name>
    <name type="common">Springtail</name>
    <name type="synonym">Podura cincta</name>
    <dbReference type="NCBI Taxonomy" id="48709"/>
    <lineage>
        <taxon>Eukaryota</taxon>
        <taxon>Metazoa</taxon>
        <taxon>Ecdysozoa</taxon>
        <taxon>Arthropoda</taxon>
        <taxon>Hexapoda</taxon>
        <taxon>Collembola</taxon>
        <taxon>Entomobryomorpha</taxon>
        <taxon>Entomobryoidea</taxon>
        <taxon>Orchesellidae</taxon>
        <taxon>Orchesellinae</taxon>
        <taxon>Orchesella</taxon>
    </lineage>
</organism>
<dbReference type="InterPro" id="IPR009030">
    <property type="entry name" value="Growth_fac_rcpt_cys_sf"/>
</dbReference>
<feature type="repeat" description="LDL-receptor class B" evidence="15">
    <location>
        <begin position="1904"/>
        <end position="1946"/>
    </location>
</feature>
<gene>
    <name evidence="18" type="ORF">Ocin01_02525</name>
</gene>
<evidence type="ECO:0000256" key="15">
    <source>
        <dbReference type="PROSITE-ProRule" id="PRU00461"/>
    </source>
</evidence>
<feature type="repeat" description="LDL-receptor class B" evidence="15">
    <location>
        <begin position="2275"/>
        <end position="2317"/>
    </location>
</feature>
<feature type="repeat" description="LDL-receptor class B" evidence="15">
    <location>
        <begin position="453"/>
        <end position="494"/>
    </location>
</feature>
<dbReference type="Pfam" id="PF00057">
    <property type="entry name" value="Ldl_recept_a"/>
    <property type="match status" value="15"/>
</dbReference>
<dbReference type="FunFam" id="4.10.400.10:FF:000011">
    <property type="entry name" value="Low-density lipoprotein receptor-related protein 1"/>
    <property type="match status" value="1"/>
</dbReference>
<feature type="disulfide bond" evidence="14">
    <location>
        <begin position="2643"/>
        <end position="2655"/>
    </location>
</feature>
<evidence type="ECO:0000256" key="8">
    <source>
        <dbReference type="ARBA" id="ARBA00022837"/>
    </source>
</evidence>
<dbReference type="PROSITE" id="PS50068">
    <property type="entry name" value="LDLRA_2"/>
    <property type="match status" value="17"/>
</dbReference>
<keyword evidence="6" id="KW-0732">Signal</keyword>
<feature type="domain" description="EGF-like" evidence="17">
    <location>
        <begin position="248"/>
        <end position="261"/>
    </location>
</feature>
<dbReference type="GO" id="GO:0005041">
    <property type="term" value="F:low-density lipoprotein particle receptor activity"/>
    <property type="evidence" value="ECO:0007669"/>
    <property type="project" value="TreeGrafter"/>
</dbReference>
<feature type="repeat" description="LDL-receptor class B" evidence="15">
    <location>
        <begin position="1862"/>
        <end position="1903"/>
    </location>
</feature>
<dbReference type="Pfam" id="PF00058">
    <property type="entry name" value="Ldl_recept_b"/>
    <property type="match status" value="7"/>
</dbReference>
<feature type="repeat" description="LDL-receptor class B" evidence="15">
    <location>
        <begin position="1380"/>
        <end position="1424"/>
    </location>
</feature>
<dbReference type="SUPFAM" id="SSF57424">
    <property type="entry name" value="LDL receptor-like module"/>
    <property type="match status" value="14"/>
</dbReference>
<dbReference type="PROSITE" id="PS01187">
    <property type="entry name" value="EGF_CA"/>
    <property type="match status" value="1"/>
</dbReference>
<feature type="disulfide bond" evidence="14">
    <location>
        <begin position="2650"/>
        <end position="2668"/>
    </location>
</feature>
<keyword evidence="7" id="KW-0677">Repeat</keyword>
<feature type="repeat" description="LDL-receptor class B" evidence="15">
    <location>
        <begin position="2230"/>
        <end position="2274"/>
    </location>
</feature>
<accession>A0A1D2NFY9</accession>
<evidence type="ECO:0000256" key="16">
    <source>
        <dbReference type="SAM" id="MobiDB-lite"/>
    </source>
</evidence>
<dbReference type="FunFam" id="2.120.10.30:FF:000241">
    <property type="entry name" value="Low-density lipoprotein receptor-related protein 6"/>
    <property type="match status" value="3"/>
</dbReference>
<feature type="disulfide bond" evidence="14">
    <location>
        <begin position="2412"/>
        <end position="2424"/>
    </location>
</feature>
<dbReference type="PROSITE" id="PS01209">
    <property type="entry name" value="LDLRA_1"/>
    <property type="match status" value="9"/>
</dbReference>
<name>A0A1D2NFY9_ORCCI</name>
<feature type="disulfide bond" evidence="14">
    <location>
        <begin position="2748"/>
        <end position="2766"/>
    </location>
</feature>
<feature type="repeat" description="LDL-receptor class B" evidence="15">
    <location>
        <begin position="1331"/>
        <end position="1379"/>
    </location>
</feature>
<keyword evidence="8" id="KW-0106">Calcium</keyword>
<evidence type="ECO:0000256" key="14">
    <source>
        <dbReference type="PROSITE-ProRule" id="PRU00124"/>
    </source>
</evidence>
<evidence type="ECO:0000256" key="1">
    <source>
        <dbReference type="ARBA" id="ARBA00004251"/>
    </source>
</evidence>
<feature type="disulfide bond" evidence="14">
    <location>
        <begin position="1088"/>
        <end position="1103"/>
    </location>
</feature>
<dbReference type="GO" id="GO:0006897">
    <property type="term" value="P:endocytosis"/>
    <property type="evidence" value="ECO:0007669"/>
    <property type="project" value="UniProtKB-KW"/>
</dbReference>
<dbReference type="Gene3D" id="2.10.25.10">
    <property type="entry name" value="Laminin"/>
    <property type="match status" value="4"/>
</dbReference>
<dbReference type="PROSITE" id="PS01186">
    <property type="entry name" value="EGF_2"/>
    <property type="match status" value="1"/>
</dbReference>
<feature type="repeat" description="LDL-receptor class B" evidence="15">
    <location>
        <begin position="679"/>
        <end position="722"/>
    </location>
</feature>
<comment type="caution">
    <text evidence="14">Lacks conserved residue(s) required for the propagation of feature annotation.</text>
</comment>
<dbReference type="STRING" id="48709.A0A1D2NFY9"/>
<proteinExistence type="predicted"/>
<evidence type="ECO:0000256" key="4">
    <source>
        <dbReference type="ARBA" id="ARBA00022583"/>
    </source>
</evidence>
<dbReference type="FunFam" id="2.120.10.30:FF:000132">
    <property type="entry name" value="Uncharacterized protein"/>
    <property type="match status" value="1"/>
</dbReference>
<dbReference type="SUPFAM" id="SSF57184">
    <property type="entry name" value="Growth factor receptor domain"/>
    <property type="match status" value="1"/>
</dbReference>
<evidence type="ECO:0000256" key="7">
    <source>
        <dbReference type="ARBA" id="ARBA00022737"/>
    </source>
</evidence>
<feature type="repeat" description="LDL-receptor class B" evidence="15">
    <location>
        <begin position="1288"/>
        <end position="1330"/>
    </location>
</feature>
<evidence type="ECO:0000256" key="13">
    <source>
        <dbReference type="ARBA" id="ARBA00023180"/>
    </source>
</evidence>
<evidence type="ECO:0000313" key="18">
    <source>
        <dbReference type="EMBL" id="ODN04183.1"/>
    </source>
</evidence>
<feature type="disulfide bond" evidence="14">
    <location>
        <begin position="2548"/>
        <end position="2560"/>
    </location>
</feature>
<dbReference type="Gene3D" id="2.120.10.30">
    <property type="entry name" value="TolB, C-terminal domain"/>
    <property type="match status" value="7"/>
</dbReference>
<evidence type="ECO:0000256" key="5">
    <source>
        <dbReference type="ARBA" id="ARBA00022692"/>
    </source>
</evidence>
<feature type="repeat" description="LDL-receptor class B" evidence="15">
    <location>
        <begin position="3004"/>
        <end position="3047"/>
    </location>
</feature>
<feature type="disulfide bond" evidence="14">
    <location>
        <begin position="3254"/>
        <end position="3269"/>
    </location>
</feature>
<feature type="disulfide bond" evidence="14">
    <location>
        <begin position="3318"/>
        <end position="3330"/>
    </location>
</feature>
<dbReference type="InterPro" id="IPR000152">
    <property type="entry name" value="EGF-type_Asp/Asn_hydroxyl_site"/>
</dbReference>
<dbReference type="InterPro" id="IPR011042">
    <property type="entry name" value="6-blade_b-propeller_TolB-like"/>
</dbReference>
<feature type="region of interest" description="Disordered" evidence="16">
    <location>
        <begin position="1"/>
        <end position="26"/>
    </location>
</feature>
<dbReference type="Gene3D" id="4.10.400.10">
    <property type="entry name" value="Low-density Lipoprotein Receptor"/>
    <property type="match status" value="18"/>
</dbReference>
<keyword evidence="12 18" id="KW-0675">Receptor</keyword>
<dbReference type="EMBL" id="LJIJ01000052">
    <property type="protein sequence ID" value="ODN04183.1"/>
    <property type="molecule type" value="Genomic_DNA"/>
</dbReference>
<dbReference type="InterPro" id="IPR018097">
    <property type="entry name" value="EGF_Ca-bd_CS"/>
</dbReference>
<dbReference type="InterPro" id="IPR001881">
    <property type="entry name" value="EGF-like_Ca-bd_dom"/>
</dbReference>
<evidence type="ECO:0000259" key="17">
    <source>
        <dbReference type="PROSITE" id="PS01186"/>
    </source>
</evidence>
<dbReference type="InterPro" id="IPR023415">
    <property type="entry name" value="LDLR_class-A_CS"/>
</dbReference>
<dbReference type="GO" id="GO:0005509">
    <property type="term" value="F:calcium ion binding"/>
    <property type="evidence" value="ECO:0007669"/>
    <property type="project" value="InterPro"/>
</dbReference>
<keyword evidence="5" id="KW-0812">Transmembrane</keyword>
<dbReference type="GO" id="GO:0043235">
    <property type="term" value="C:receptor complex"/>
    <property type="evidence" value="ECO:0007669"/>
    <property type="project" value="TreeGrafter"/>
</dbReference>
<feature type="repeat" description="LDL-receptor class B" evidence="15">
    <location>
        <begin position="1947"/>
        <end position="1989"/>
    </location>
</feature>
<evidence type="ECO:0000313" key="19">
    <source>
        <dbReference type="Proteomes" id="UP000094527"/>
    </source>
</evidence>
<dbReference type="SUPFAM" id="SSF63825">
    <property type="entry name" value="YWTD domain"/>
    <property type="match status" value="7"/>
</dbReference>
<dbReference type="PANTHER" id="PTHR22722">
    <property type="entry name" value="LOW-DENSITY LIPOPROTEIN RECEPTOR-RELATED PROTEIN 2-RELATED"/>
    <property type="match status" value="1"/>
</dbReference>
<dbReference type="Pfam" id="PF07645">
    <property type="entry name" value="EGF_CA"/>
    <property type="match status" value="1"/>
</dbReference>
<keyword evidence="13" id="KW-0325">Glycoprotein</keyword>
<dbReference type="GO" id="GO:0005886">
    <property type="term" value="C:plasma membrane"/>
    <property type="evidence" value="ECO:0007669"/>
    <property type="project" value="UniProtKB-SubCell"/>
</dbReference>
<feature type="disulfide bond" evidence="14">
    <location>
        <begin position="3298"/>
        <end position="3313"/>
    </location>
</feature>
<keyword evidence="9" id="KW-1133">Transmembrane helix</keyword>
<dbReference type="FunFam" id="4.10.400.10:FF:000045">
    <property type="entry name" value="Low-density lipoprotein receptor-related protein 2"/>
    <property type="match status" value="1"/>
</dbReference>
<feature type="repeat" description="LDL-receptor class B" evidence="15">
    <location>
        <begin position="2961"/>
        <end position="3003"/>
    </location>
</feature>
<dbReference type="SMART" id="SM00179">
    <property type="entry name" value="EGF_CA"/>
    <property type="match status" value="3"/>
</dbReference>
<evidence type="ECO:0000256" key="12">
    <source>
        <dbReference type="ARBA" id="ARBA00023170"/>
    </source>
</evidence>
<feature type="repeat" description="LDL-receptor class B" evidence="15">
    <location>
        <begin position="1560"/>
        <end position="1602"/>
    </location>
</feature>
<dbReference type="SMART" id="SM00181">
    <property type="entry name" value="EGF"/>
    <property type="match status" value="14"/>
</dbReference>
<keyword evidence="18" id="KW-0449">Lipoprotein</keyword>
<dbReference type="SMART" id="SM00135">
    <property type="entry name" value="LY"/>
    <property type="match status" value="27"/>
</dbReference>
<evidence type="ECO:0000256" key="11">
    <source>
        <dbReference type="ARBA" id="ARBA00023157"/>
    </source>
</evidence>
<feature type="disulfide bond" evidence="14">
    <location>
        <begin position="2521"/>
        <end position="2536"/>
    </location>
</feature>
<keyword evidence="2" id="KW-1003">Cell membrane</keyword>